<reference evidence="3 4" key="1">
    <citation type="journal article" date="2016" name="Nat. Commun.">
        <title>Thousands of microbial genomes shed light on interconnected biogeochemical processes in an aquifer system.</title>
        <authorList>
            <person name="Anantharaman K."/>
            <person name="Brown C.T."/>
            <person name="Hug L.A."/>
            <person name="Sharon I."/>
            <person name="Castelle C.J."/>
            <person name="Probst A.J."/>
            <person name="Thomas B.C."/>
            <person name="Singh A."/>
            <person name="Wilkins M.J."/>
            <person name="Karaoz U."/>
            <person name="Brodie E.L."/>
            <person name="Williams K.H."/>
            <person name="Hubbard S.S."/>
            <person name="Banfield J.F."/>
        </authorList>
    </citation>
    <scope>NUCLEOTIDE SEQUENCE [LARGE SCALE GENOMIC DNA]</scope>
</reference>
<dbReference type="AlphaFoldDB" id="A0A1F8DVH7"/>
<protein>
    <recommendedName>
        <fullName evidence="5">Vitamin K epoxide reductase domain-containing protein</fullName>
    </recommendedName>
</protein>
<comment type="caution">
    <text evidence="3">The sequence shown here is derived from an EMBL/GenBank/DDBJ whole genome shotgun (WGS) entry which is preliminary data.</text>
</comment>
<keyword evidence="1" id="KW-1133">Transmembrane helix</keyword>
<dbReference type="STRING" id="1802559.A2372_04170"/>
<keyword evidence="1" id="KW-0472">Membrane</keyword>
<feature type="chain" id="PRO_5009535221" description="Vitamin K epoxide reductase domain-containing protein" evidence="2">
    <location>
        <begin position="20"/>
        <end position="132"/>
    </location>
</feature>
<dbReference type="Pfam" id="PF18895">
    <property type="entry name" value="T4SS_pilin"/>
    <property type="match status" value="1"/>
</dbReference>
<evidence type="ECO:0000256" key="1">
    <source>
        <dbReference type="SAM" id="Phobius"/>
    </source>
</evidence>
<evidence type="ECO:0000256" key="2">
    <source>
        <dbReference type="SAM" id="SignalP"/>
    </source>
</evidence>
<gene>
    <name evidence="3" type="ORF">A2372_04170</name>
</gene>
<dbReference type="Proteomes" id="UP000176422">
    <property type="component" value="Unassembled WGS sequence"/>
</dbReference>
<organism evidence="3 4">
    <name type="scientific">Candidatus Wolfebacteria bacterium RIFOXYB1_FULL_54_12</name>
    <dbReference type="NCBI Taxonomy" id="1802559"/>
    <lineage>
        <taxon>Bacteria</taxon>
        <taxon>Candidatus Wolfeibacteriota</taxon>
    </lineage>
</organism>
<feature type="signal peptide" evidence="2">
    <location>
        <begin position="1"/>
        <end position="19"/>
    </location>
</feature>
<evidence type="ECO:0000313" key="4">
    <source>
        <dbReference type="Proteomes" id="UP000176422"/>
    </source>
</evidence>
<feature type="transmembrane region" description="Helical" evidence="1">
    <location>
        <begin position="91"/>
        <end position="112"/>
    </location>
</feature>
<name>A0A1F8DVH7_9BACT</name>
<feature type="transmembrane region" description="Helical" evidence="1">
    <location>
        <begin position="59"/>
        <end position="79"/>
    </location>
</feature>
<proteinExistence type="predicted"/>
<dbReference type="InterPro" id="IPR043993">
    <property type="entry name" value="T4SS_pilin"/>
</dbReference>
<evidence type="ECO:0008006" key="5">
    <source>
        <dbReference type="Google" id="ProtNLM"/>
    </source>
</evidence>
<sequence>MKKIILSFTLSLAFISLVAAPVVFGAGLVQCDEQNPAGCSLCALIATIKAVYDFITQLTIVLAVGYIMFGGYQMMISGANPGLYAKGKSHITQAFIGLAIVLSAWFFVDILMRALTDSGDIYGAPWRTLNCR</sequence>
<keyword evidence="2" id="KW-0732">Signal</keyword>
<dbReference type="EMBL" id="MGIT01000004">
    <property type="protein sequence ID" value="OGM92610.1"/>
    <property type="molecule type" value="Genomic_DNA"/>
</dbReference>
<keyword evidence="1" id="KW-0812">Transmembrane</keyword>
<accession>A0A1F8DVH7</accession>
<evidence type="ECO:0000313" key="3">
    <source>
        <dbReference type="EMBL" id="OGM92610.1"/>
    </source>
</evidence>